<dbReference type="EMBL" id="JBHSKI010000004">
    <property type="protein sequence ID" value="MFC5171062.1"/>
    <property type="molecule type" value="Genomic_DNA"/>
</dbReference>
<evidence type="ECO:0008006" key="3">
    <source>
        <dbReference type="Google" id="ProtNLM"/>
    </source>
</evidence>
<gene>
    <name evidence="1" type="ORF">ACFPRK_10725</name>
</gene>
<protein>
    <recommendedName>
        <fullName evidence="3">Secreted protein/lipoprotein</fullName>
    </recommendedName>
</protein>
<evidence type="ECO:0000313" key="1">
    <source>
        <dbReference type="EMBL" id="MFC5171062.1"/>
    </source>
</evidence>
<organism evidence="1 2">
    <name type="scientific">Streptomyces mutomycini</name>
    <dbReference type="NCBI Taxonomy" id="284036"/>
    <lineage>
        <taxon>Bacteria</taxon>
        <taxon>Bacillati</taxon>
        <taxon>Actinomycetota</taxon>
        <taxon>Actinomycetes</taxon>
        <taxon>Kitasatosporales</taxon>
        <taxon>Streptomycetaceae</taxon>
        <taxon>Streptomyces</taxon>
    </lineage>
</organism>
<dbReference type="RefSeq" id="WP_244167241.1">
    <property type="nucleotide sequence ID" value="NZ_JBHSKI010000004.1"/>
</dbReference>
<sequence>MADATTRADVLRVYGLMWAERVKAYRVASADGTDLKRYMTPDALSALEADLARMDKERTVMRGAPAHEPSVFAFAADAQPPTATVKDCVDGSRWQTLDMTTGWRIPSPPDQPPRYVATARMERGDGERWTVAEYTVDRTRSC</sequence>
<name>A0ABW0B267_9ACTN</name>
<reference evidence="2" key="1">
    <citation type="journal article" date="2019" name="Int. J. Syst. Evol. Microbiol.">
        <title>The Global Catalogue of Microorganisms (GCM) 10K type strain sequencing project: providing services to taxonomists for standard genome sequencing and annotation.</title>
        <authorList>
            <consortium name="The Broad Institute Genomics Platform"/>
            <consortium name="The Broad Institute Genome Sequencing Center for Infectious Disease"/>
            <person name="Wu L."/>
            <person name="Ma J."/>
        </authorList>
    </citation>
    <scope>NUCLEOTIDE SEQUENCE [LARGE SCALE GENOMIC DNA]</scope>
    <source>
        <strain evidence="2">CGMCC 4.1721</strain>
    </source>
</reference>
<accession>A0ABW0B267</accession>
<keyword evidence="2" id="KW-1185">Reference proteome</keyword>
<proteinExistence type="predicted"/>
<comment type="caution">
    <text evidence="1">The sequence shown here is derived from an EMBL/GenBank/DDBJ whole genome shotgun (WGS) entry which is preliminary data.</text>
</comment>
<evidence type="ECO:0000313" key="2">
    <source>
        <dbReference type="Proteomes" id="UP001596208"/>
    </source>
</evidence>
<dbReference type="Proteomes" id="UP001596208">
    <property type="component" value="Unassembled WGS sequence"/>
</dbReference>